<protein>
    <recommendedName>
        <fullName evidence="7">RPA43 OB domain-containing protein</fullName>
    </recommendedName>
</protein>
<dbReference type="Gene3D" id="2.40.50.1060">
    <property type="match status" value="1"/>
</dbReference>
<evidence type="ECO:0000259" key="7">
    <source>
        <dbReference type="Pfam" id="PF17875"/>
    </source>
</evidence>
<evidence type="ECO:0000256" key="3">
    <source>
        <dbReference type="ARBA" id="ARBA00023163"/>
    </source>
</evidence>
<dbReference type="InterPro" id="IPR036898">
    <property type="entry name" value="RNA_pol_Rpb7-like_N_sf"/>
</dbReference>
<dbReference type="InParanoid" id="D7FQC3"/>
<keyword evidence="3" id="KW-0804">Transcription</keyword>
<dbReference type="eggNOG" id="KOG4134">
    <property type="taxonomic scope" value="Eukaryota"/>
</dbReference>
<sequence>MAASPFEEVELKMCVSLLPSDIGDIYAGIRRNIYQFLMRYNEALGGVLLAVSDLSFGDGAREGRIEDEMPHIHFDVKAKAQVFRPRPGHVLQGRVNKVTSTHVGMLVCGIFNASVASESMGEGFRFDMTAREWQRSRGGKHGAGEVIAVGADMQFVVTRMHEAAGLISIEGSLEGLPKADGGEEKEEQPREEEGGEAAVANTNTNKRRVAVATVAAEEGEDEAAAAAAAAKAARKKAKKAAKLAAKAQKKVKTEV</sequence>
<evidence type="ECO:0000313" key="9">
    <source>
        <dbReference type="Proteomes" id="UP000002630"/>
    </source>
</evidence>
<feature type="region of interest" description="Disordered" evidence="6">
    <location>
        <begin position="174"/>
        <end position="204"/>
    </location>
</feature>
<dbReference type="Proteomes" id="UP000002630">
    <property type="component" value="Linkage Group LG02"/>
</dbReference>
<gene>
    <name evidence="8" type="ORF">Esi_0002_0278</name>
</gene>
<keyword evidence="2" id="KW-0240">DNA-directed RNA polymerase</keyword>
<feature type="domain" description="RPA43 OB" evidence="7">
    <location>
        <begin position="85"/>
        <end position="129"/>
    </location>
</feature>
<dbReference type="GO" id="GO:0005736">
    <property type="term" value="C:RNA polymerase I complex"/>
    <property type="evidence" value="ECO:0007669"/>
    <property type="project" value="TreeGrafter"/>
</dbReference>
<dbReference type="AlphaFoldDB" id="D7FQC3"/>
<evidence type="ECO:0000256" key="4">
    <source>
        <dbReference type="ARBA" id="ARBA00023242"/>
    </source>
</evidence>
<name>D7FQC3_ECTSI</name>
<dbReference type="EMBL" id="FN648375">
    <property type="protein sequence ID" value="CBJ48455.1"/>
    <property type="molecule type" value="Genomic_DNA"/>
</dbReference>
<evidence type="ECO:0000256" key="6">
    <source>
        <dbReference type="SAM" id="MobiDB-lite"/>
    </source>
</evidence>
<dbReference type="PANTHER" id="PTHR12709">
    <property type="entry name" value="DNA-DIRECTED RNA POLYMERASE II, III"/>
    <property type="match status" value="1"/>
</dbReference>
<dbReference type="GO" id="GO:0006352">
    <property type="term" value="P:DNA-templated transcription initiation"/>
    <property type="evidence" value="ECO:0007669"/>
    <property type="project" value="InterPro"/>
</dbReference>
<evidence type="ECO:0000256" key="1">
    <source>
        <dbReference type="ARBA" id="ARBA00004123"/>
    </source>
</evidence>
<dbReference type="InterPro" id="IPR041178">
    <property type="entry name" value="RPA43_OB"/>
</dbReference>
<dbReference type="OrthoDB" id="10250504at2759"/>
<accession>D7FQC3</accession>
<evidence type="ECO:0000256" key="5">
    <source>
        <dbReference type="SAM" id="Coils"/>
    </source>
</evidence>
<reference evidence="8 9" key="1">
    <citation type="journal article" date="2010" name="Nature">
        <title>The Ectocarpus genome and the independent evolution of multicellularity in brown algae.</title>
        <authorList>
            <person name="Cock J.M."/>
            <person name="Sterck L."/>
            <person name="Rouze P."/>
            <person name="Scornet D."/>
            <person name="Allen A.E."/>
            <person name="Amoutzias G."/>
            <person name="Anthouard V."/>
            <person name="Artiguenave F."/>
            <person name="Aury J.M."/>
            <person name="Badger J.H."/>
            <person name="Beszteri B."/>
            <person name="Billiau K."/>
            <person name="Bonnet E."/>
            <person name="Bothwell J.H."/>
            <person name="Bowler C."/>
            <person name="Boyen C."/>
            <person name="Brownlee C."/>
            <person name="Carrano C.J."/>
            <person name="Charrier B."/>
            <person name="Cho G.Y."/>
            <person name="Coelho S.M."/>
            <person name="Collen J."/>
            <person name="Corre E."/>
            <person name="Da Silva C."/>
            <person name="Delage L."/>
            <person name="Delaroque N."/>
            <person name="Dittami S.M."/>
            <person name="Doulbeau S."/>
            <person name="Elias M."/>
            <person name="Farnham G."/>
            <person name="Gachon C.M."/>
            <person name="Gschloessl B."/>
            <person name="Heesch S."/>
            <person name="Jabbari K."/>
            <person name="Jubin C."/>
            <person name="Kawai H."/>
            <person name="Kimura K."/>
            <person name="Kloareg B."/>
            <person name="Kupper F.C."/>
            <person name="Lang D."/>
            <person name="Le Bail A."/>
            <person name="Leblanc C."/>
            <person name="Lerouge P."/>
            <person name="Lohr M."/>
            <person name="Lopez P.J."/>
            <person name="Martens C."/>
            <person name="Maumus F."/>
            <person name="Michel G."/>
            <person name="Miranda-Saavedra D."/>
            <person name="Morales J."/>
            <person name="Moreau H."/>
            <person name="Motomura T."/>
            <person name="Nagasato C."/>
            <person name="Napoli C.A."/>
            <person name="Nelson D.R."/>
            <person name="Nyvall-Collen P."/>
            <person name="Peters A.F."/>
            <person name="Pommier C."/>
            <person name="Potin P."/>
            <person name="Poulain J."/>
            <person name="Quesneville H."/>
            <person name="Read B."/>
            <person name="Rensing S.A."/>
            <person name="Ritter A."/>
            <person name="Rousvoal S."/>
            <person name="Samanta M."/>
            <person name="Samson G."/>
            <person name="Schroeder D.C."/>
            <person name="Segurens B."/>
            <person name="Strittmatter M."/>
            <person name="Tonon T."/>
            <person name="Tregear J.W."/>
            <person name="Valentin K."/>
            <person name="von Dassow P."/>
            <person name="Yamagishi T."/>
            <person name="Van de Peer Y."/>
            <person name="Wincker P."/>
        </authorList>
    </citation>
    <scope>NUCLEOTIDE SEQUENCE [LARGE SCALE GENOMIC DNA]</scope>
    <source>
        <strain evidence="9">Ec32 / CCAP1310/4</strain>
    </source>
</reference>
<dbReference type="GO" id="GO:0006362">
    <property type="term" value="P:transcription elongation by RNA polymerase I"/>
    <property type="evidence" value="ECO:0007669"/>
    <property type="project" value="TreeGrafter"/>
</dbReference>
<dbReference type="STRING" id="2880.D7FQC3"/>
<dbReference type="Pfam" id="PF17875">
    <property type="entry name" value="RPA43_OB"/>
    <property type="match status" value="1"/>
</dbReference>
<keyword evidence="4" id="KW-0539">Nucleus</keyword>
<feature type="coiled-coil region" evidence="5">
    <location>
        <begin position="216"/>
        <end position="250"/>
    </location>
</feature>
<comment type="subcellular location">
    <subcellularLocation>
        <location evidence="1">Nucleus</location>
    </subcellularLocation>
</comment>
<dbReference type="Gene3D" id="3.30.1490.120">
    <property type="entry name" value="RNA polymerase Rpb7-like, N-terminal domain"/>
    <property type="match status" value="1"/>
</dbReference>
<proteinExistence type="predicted"/>
<keyword evidence="9" id="KW-1185">Reference proteome</keyword>
<evidence type="ECO:0000256" key="2">
    <source>
        <dbReference type="ARBA" id="ARBA00022478"/>
    </source>
</evidence>
<organism evidence="8 9">
    <name type="scientific">Ectocarpus siliculosus</name>
    <name type="common">Brown alga</name>
    <name type="synonym">Conferva siliculosa</name>
    <dbReference type="NCBI Taxonomy" id="2880"/>
    <lineage>
        <taxon>Eukaryota</taxon>
        <taxon>Sar</taxon>
        <taxon>Stramenopiles</taxon>
        <taxon>Ochrophyta</taxon>
        <taxon>PX clade</taxon>
        <taxon>Phaeophyceae</taxon>
        <taxon>Ectocarpales</taxon>
        <taxon>Ectocarpaceae</taxon>
        <taxon>Ectocarpus</taxon>
    </lineage>
</organism>
<keyword evidence="5" id="KW-0175">Coiled coil</keyword>
<dbReference type="EMBL" id="FN649727">
    <property type="protein sequence ID" value="CBJ48455.1"/>
    <property type="molecule type" value="Genomic_DNA"/>
</dbReference>
<evidence type="ECO:0000313" key="8">
    <source>
        <dbReference type="EMBL" id="CBJ48455.1"/>
    </source>
</evidence>
<dbReference type="OMA" id="EDEMPHI"/>
<dbReference type="PANTHER" id="PTHR12709:SF5">
    <property type="entry name" value="DNA-DIRECTED RNA POLYMERASE I SUBUNIT RPA43"/>
    <property type="match status" value="1"/>
</dbReference>
<dbReference type="InterPro" id="IPR045113">
    <property type="entry name" value="Rpb7-like"/>
</dbReference>